<dbReference type="PROSITE" id="PS51257">
    <property type="entry name" value="PROKAR_LIPOPROTEIN"/>
    <property type="match status" value="1"/>
</dbReference>
<feature type="signal peptide" evidence="1">
    <location>
        <begin position="1"/>
        <end position="20"/>
    </location>
</feature>
<evidence type="ECO:0000313" key="2">
    <source>
        <dbReference type="EMBL" id="GEM89759.1"/>
    </source>
</evidence>
<accession>A0A511RJD5</accession>
<dbReference type="AlphaFoldDB" id="A0A511RJD5"/>
<feature type="chain" id="PRO_5021812959" description="Carboxypeptidase regulatory-like domain-containing protein" evidence="1">
    <location>
        <begin position="21"/>
        <end position="378"/>
    </location>
</feature>
<dbReference type="OrthoDB" id="9768177at2"/>
<evidence type="ECO:0000313" key="3">
    <source>
        <dbReference type="Proteomes" id="UP000321827"/>
    </source>
</evidence>
<keyword evidence="1" id="KW-0732">Signal</keyword>
<dbReference type="Pfam" id="PF13620">
    <property type="entry name" value="CarboxypepD_reg"/>
    <property type="match status" value="1"/>
</dbReference>
<organism evidence="2 3">
    <name type="scientific">Oceanithermus desulfurans NBRC 100063</name>
    <dbReference type="NCBI Taxonomy" id="1227550"/>
    <lineage>
        <taxon>Bacteria</taxon>
        <taxon>Thermotogati</taxon>
        <taxon>Deinococcota</taxon>
        <taxon>Deinococci</taxon>
        <taxon>Thermales</taxon>
        <taxon>Thermaceae</taxon>
        <taxon>Oceanithermus</taxon>
    </lineage>
</organism>
<proteinExistence type="predicted"/>
<evidence type="ECO:0008006" key="4">
    <source>
        <dbReference type="Google" id="ProtNLM"/>
    </source>
</evidence>
<dbReference type="InterPro" id="IPR008969">
    <property type="entry name" value="CarboxyPept-like_regulatory"/>
</dbReference>
<dbReference type="SUPFAM" id="SSF49464">
    <property type="entry name" value="Carboxypeptidase regulatory domain-like"/>
    <property type="match status" value="1"/>
</dbReference>
<name>A0A511RJD5_9DEIN</name>
<sequence length="378" mass="39839">MRKSNLVALVAIALLLAACGGPKTTTTQIWGTVTDASGLPAPGIRVLLPGKSIVTTDVNGRFSFDGVTVPYTLIVERESHKFVVYQGIQRTDPQVFTENTSGIYSTGLQGTVANTTAGNTLGLQLASAHAIGSESMESSAIGTETSYSFPAFLLQPVTRGTLHALEWSQDASHNAQDFSGYGVYGDVDLAAGGSISNVDLDLAPVPGTHDLDVTVEVPSGLDRAYQLAGARFAGALEYARPLVTYRDGSPSSDGYTVRSPDLDAAQMVLAAAASRGANVFSVRWQSVPSSTTAHTLTLRYPVELLDPPDGAGVAADATFRWNAPSGALSLVYFSGDLDVRVYTAGRETTLVDLSPFGVSYGSNPYSWSVVTFRLDRIV</sequence>
<dbReference type="EMBL" id="BJXN01000007">
    <property type="protein sequence ID" value="GEM89759.1"/>
    <property type="molecule type" value="Genomic_DNA"/>
</dbReference>
<comment type="caution">
    <text evidence="2">The sequence shown here is derived from an EMBL/GenBank/DDBJ whole genome shotgun (WGS) entry which is preliminary data.</text>
</comment>
<dbReference type="RefSeq" id="WP_147146869.1">
    <property type="nucleotide sequence ID" value="NZ_BJXN01000007.1"/>
</dbReference>
<protein>
    <recommendedName>
        <fullName evidence="4">Carboxypeptidase regulatory-like domain-containing protein</fullName>
    </recommendedName>
</protein>
<reference evidence="2 3" key="1">
    <citation type="submission" date="2019-07" db="EMBL/GenBank/DDBJ databases">
        <title>Whole genome shotgun sequence of Oceanithermus desulfurans NBRC 100063.</title>
        <authorList>
            <person name="Hosoyama A."/>
            <person name="Uohara A."/>
            <person name="Ohji S."/>
            <person name="Ichikawa N."/>
        </authorList>
    </citation>
    <scope>NUCLEOTIDE SEQUENCE [LARGE SCALE GENOMIC DNA]</scope>
    <source>
        <strain evidence="2 3">NBRC 100063</strain>
    </source>
</reference>
<gene>
    <name evidence="2" type="ORF">ODE01S_11930</name>
</gene>
<dbReference type="Proteomes" id="UP000321827">
    <property type="component" value="Unassembled WGS sequence"/>
</dbReference>
<evidence type="ECO:0000256" key="1">
    <source>
        <dbReference type="SAM" id="SignalP"/>
    </source>
</evidence>